<gene>
    <name evidence="2" type="ORF">CVT24_003922</name>
</gene>
<protein>
    <recommendedName>
        <fullName evidence="4">G domain-containing protein</fullName>
    </recommendedName>
</protein>
<feature type="coiled-coil region" evidence="1">
    <location>
        <begin position="213"/>
        <end position="240"/>
    </location>
</feature>
<proteinExistence type="predicted"/>
<name>A0A409YXF9_9AGAR</name>
<dbReference type="Gene3D" id="3.40.50.300">
    <property type="entry name" value="P-loop containing nucleotide triphosphate hydrolases"/>
    <property type="match status" value="1"/>
</dbReference>
<dbReference type="OrthoDB" id="8954335at2759"/>
<keyword evidence="1" id="KW-0175">Coiled coil</keyword>
<dbReference type="STRING" id="181874.A0A409YXF9"/>
<comment type="caution">
    <text evidence="2">The sequence shown here is derived from an EMBL/GenBank/DDBJ whole genome shotgun (WGS) entry which is preliminary data.</text>
</comment>
<evidence type="ECO:0008006" key="4">
    <source>
        <dbReference type="Google" id="ProtNLM"/>
    </source>
</evidence>
<sequence length="332" mass="38709">MKLLEEDQTQSLNIASSSLQSYTSQIQVIRIMNHPDYKNRIVIVDTPGFDDTHKSDMEILKIIGQWLEQAYKGQVLLRGIFYLHRISDNRMAGSPRKNLEMFKKLTGQAAANRVVLVTTMWDLARTDERRETFTRRQQQLSELYWRDLLAAGARYEAFDNSHEAALRCIKQIFPLYKMPLIPMIRPSTPLQIQDELVNVGKRINETDAGRTLYSSLQDTLDQTRKTLQTLREQAMAADDHEAVSRLERELRVTEAQFQRTFVDLRELEIPWWRKVLLIVLPKGGQRPPRRFGLRWWIQRIIVRPRLPEMVTEGRNLTTGGRCTAANYEPSDI</sequence>
<accession>A0A409YXF9</accession>
<evidence type="ECO:0000256" key="1">
    <source>
        <dbReference type="SAM" id="Coils"/>
    </source>
</evidence>
<dbReference type="AlphaFoldDB" id="A0A409YXF9"/>
<dbReference type="Proteomes" id="UP000284842">
    <property type="component" value="Unassembled WGS sequence"/>
</dbReference>
<dbReference type="InterPro" id="IPR027417">
    <property type="entry name" value="P-loop_NTPase"/>
</dbReference>
<dbReference type="SUPFAM" id="SSF52540">
    <property type="entry name" value="P-loop containing nucleoside triphosphate hydrolases"/>
    <property type="match status" value="1"/>
</dbReference>
<organism evidence="2 3">
    <name type="scientific">Panaeolus cyanescens</name>
    <dbReference type="NCBI Taxonomy" id="181874"/>
    <lineage>
        <taxon>Eukaryota</taxon>
        <taxon>Fungi</taxon>
        <taxon>Dikarya</taxon>
        <taxon>Basidiomycota</taxon>
        <taxon>Agaricomycotina</taxon>
        <taxon>Agaricomycetes</taxon>
        <taxon>Agaricomycetidae</taxon>
        <taxon>Agaricales</taxon>
        <taxon>Agaricineae</taxon>
        <taxon>Galeropsidaceae</taxon>
        <taxon>Panaeolus</taxon>
    </lineage>
</organism>
<keyword evidence="3" id="KW-1185">Reference proteome</keyword>
<dbReference type="EMBL" id="NHTK01000363">
    <property type="protein sequence ID" value="PPR07679.1"/>
    <property type="molecule type" value="Genomic_DNA"/>
</dbReference>
<evidence type="ECO:0000313" key="2">
    <source>
        <dbReference type="EMBL" id="PPR07679.1"/>
    </source>
</evidence>
<evidence type="ECO:0000313" key="3">
    <source>
        <dbReference type="Proteomes" id="UP000284842"/>
    </source>
</evidence>
<dbReference type="InParanoid" id="A0A409YXF9"/>
<reference evidence="2 3" key="1">
    <citation type="journal article" date="2018" name="Evol. Lett.">
        <title>Horizontal gene cluster transfer increased hallucinogenic mushroom diversity.</title>
        <authorList>
            <person name="Reynolds H.T."/>
            <person name="Vijayakumar V."/>
            <person name="Gluck-Thaler E."/>
            <person name="Korotkin H.B."/>
            <person name="Matheny P.B."/>
            <person name="Slot J.C."/>
        </authorList>
    </citation>
    <scope>NUCLEOTIDE SEQUENCE [LARGE SCALE GENOMIC DNA]</scope>
    <source>
        <strain evidence="2 3">2629</strain>
    </source>
</reference>